<protein>
    <recommendedName>
        <fullName evidence="3">Restriction endonuclease</fullName>
    </recommendedName>
</protein>
<dbReference type="AlphaFoldDB" id="A0A2U0TA77"/>
<dbReference type="Proteomes" id="UP000245909">
    <property type="component" value="Unassembled WGS sequence"/>
</dbReference>
<organism evidence="1 2">
    <name type="scientific">Alitibacter langaaensis DSM 22999</name>
    <dbReference type="NCBI Taxonomy" id="1122935"/>
    <lineage>
        <taxon>Bacteria</taxon>
        <taxon>Pseudomonadati</taxon>
        <taxon>Pseudomonadota</taxon>
        <taxon>Gammaproteobacteria</taxon>
        <taxon>Pasteurellales</taxon>
        <taxon>Pasteurellaceae</taxon>
        <taxon>Alitibacter</taxon>
    </lineage>
</organism>
<dbReference type="OrthoDB" id="403927at2"/>
<reference evidence="1 2" key="1">
    <citation type="submission" date="2018-05" db="EMBL/GenBank/DDBJ databases">
        <title>Genomic Encyclopedia of Type Strains, Phase IV (KMG-IV): sequencing the most valuable type-strain genomes for metagenomic binning, comparative biology and taxonomic classification.</title>
        <authorList>
            <person name="Goeker M."/>
        </authorList>
    </citation>
    <scope>NUCLEOTIDE SEQUENCE [LARGE SCALE GENOMIC DNA]</scope>
    <source>
        <strain evidence="1 2">DSM 22999</strain>
    </source>
</reference>
<evidence type="ECO:0000313" key="1">
    <source>
        <dbReference type="EMBL" id="PVX40488.1"/>
    </source>
</evidence>
<evidence type="ECO:0008006" key="3">
    <source>
        <dbReference type="Google" id="ProtNLM"/>
    </source>
</evidence>
<name>A0A2U0TA77_9PAST</name>
<proteinExistence type="predicted"/>
<sequence length="416" mass="48754">MQTTDIENFLNKSDYDVRKTGNARWIDQKCTHDVLCIIADCIDEFIQDDTTKIFTVKDIWNSEYAKDNVIDIFSKPDVNNKKAQNEYDKFFGQPIKLLAYSKILTETKKDNRYIYTINHLELLQYIAMREQNALNFLYLYITKVLKDSGLHAEFDAFFNTQTTNSFYQIKKYFSDFTIKYTKINGGTECGRIFTKILNPLAFKLKKKGTIKGYLSKNTILLSDLQYNRLNWRDELSGKDKALTRNEYKPELAETKTEKMALYAINKAKKAVRKYNDKFNIGLSEIKFITEKVKATQIHHIFPQNEFPTIADFIENLIAITPNQHFSMAHPSNQTRYIDKDFQYICLISKTNTIRESILVKKDDFYHFNDYQYLPNTGLNTDEFSLISNLDFGALLSKIDEFYSPLEENKYISLLPK</sequence>
<dbReference type="RefSeq" id="WP_116631364.1">
    <property type="nucleotide sequence ID" value="NZ_QENU01000003.1"/>
</dbReference>
<gene>
    <name evidence="1" type="ORF">C8D76_10357</name>
</gene>
<keyword evidence="2" id="KW-1185">Reference proteome</keyword>
<dbReference type="EMBL" id="QENU01000003">
    <property type="protein sequence ID" value="PVX40488.1"/>
    <property type="molecule type" value="Genomic_DNA"/>
</dbReference>
<accession>A0A2U0TA77</accession>
<evidence type="ECO:0000313" key="2">
    <source>
        <dbReference type="Proteomes" id="UP000245909"/>
    </source>
</evidence>
<comment type="caution">
    <text evidence="1">The sequence shown here is derived from an EMBL/GenBank/DDBJ whole genome shotgun (WGS) entry which is preliminary data.</text>
</comment>